<evidence type="ECO:0000313" key="9">
    <source>
        <dbReference type="EMBL" id="RDX54200.1"/>
    </source>
</evidence>
<comment type="similarity">
    <text evidence="1">Belongs to the paxM FAD-dependent monooxygenase family.</text>
</comment>
<dbReference type="Proteomes" id="UP000256964">
    <property type="component" value="Unassembled WGS sequence"/>
</dbReference>
<dbReference type="Pfam" id="PF01494">
    <property type="entry name" value="FAD_binding_3"/>
    <property type="match status" value="1"/>
</dbReference>
<evidence type="ECO:0000313" key="10">
    <source>
        <dbReference type="Proteomes" id="UP000256964"/>
    </source>
</evidence>
<evidence type="ECO:0000259" key="7">
    <source>
        <dbReference type="Pfam" id="PF01266"/>
    </source>
</evidence>
<name>A0A371DNT6_9APHY</name>
<dbReference type="EMBL" id="KZ857385">
    <property type="protein sequence ID" value="RDX54200.1"/>
    <property type="molecule type" value="Genomic_DNA"/>
</dbReference>
<organism evidence="9 10">
    <name type="scientific">Lentinus brumalis</name>
    <dbReference type="NCBI Taxonomy" id="2498619"/>
    <lineage>
        <taxon>Eukaryota</taxon>
        <taxon>Fungi</taxon>
        <taxon>Dikarya</taxon>
        <taxon>Basidiomycota</taxon>
        <taxon>Agaricomycotina</taxon>
        <taxon>Agaricomycetes</taxon>
        <taxon>Polyporales</taxon>
        <taxon>Polyporaceae</taxon>
        <taxon>Lentinus</taxon>
    </lineage>
</organism>
<protein>
    <submittedName>
        <fullName evidence="9">FAD/NAD(P)-binding domain-containing protein</fullName>
    </submittedName>
</protein>
<dbReference type="PRINTS" id="PR00420">
    <property type="entry name" value="RNGMNOXGNASE"/>
</dbReference>
<evidence type="ECO:0000256" key="5">
    <source>
        <dbReference type="ARBA" id="ARBA00023033"/>
    </source>
</evidence>
<reference evidence="9 10" key="1">
    <citation type="journal article" date="2018" name="Biotechnol. Biofuels">
        <title>Integrative visual omics of the white-rot fungus Polyporus brumalis exposes the biotechnological potential of its oxidative enzymes for delignifying raw plant biomass.</title>
        <authorList>
            <person name="Miyauchi S."/>
            <person name="Rancon A."/>
            <person name="Drula E."/>
            <person name="Hage H."/>
            <person name="Chaduli D."/>
            <person name="Favel A."/>
            <person name="Grisel S."/>
            <person name="Henrissat B."/>
            <person name="Herpoel-Gimbert I."/>
            <person name="Ruiz-Duenas F.J."/>
            <person name="Chevret D."/>
            <person name="Hainaut M."/>
            <person name="Lin J."/>
            <person name="Wang M."/>
            <person name="Pangilinan J."/>
            <person name="Lipzen A."/>
            <person name="Lesage-Meessen L."/>
            <person name="Navarro D."/>
            <person name="Riley R."/>
            <person name="Grigoriev I.V."/>
            <person name="Zhou S."/>
            <person name="Raouche S."/>
            <person name="Rosso M.N."/>
        </authorList>
    </citation>
    <scope>NUCLEOTIDE SEQUENCE [LARGE SCALE GENOMIC DNA]</scope>
    <source>
        <strain evidence="9 10">BRFM 1820</strain>
    </source>
</reference>
<dbReference type="InterPro" id="IPR002938">
    <property type="entry name" value="FAD-bd"/>
</dbReference>
<feature type="domain" description="FAD-binding" evidence="8">
    <location>
        <begin position="112"/>
        <end position="389"/>
    </location>
</feature>
<feature type="transmembrane region" description="Helical" evidence="6">
    <location>
        <begin position="12"/>
        <end position="30"/>
    </location>
</feature>
<keyword evidence="2" id="KW-0285">Flavoprotein</keyword>
<dbReference type="PANTHER" id="PTHR13789:SF306">
    <property type="entry name" value="HYDROXYLASE, PUTATIVE-RELATED"/>
    <property type="match status" value="1"/>
</dbReference>
<keyword evidence="6" id="KW-1133">Transmembrane helix</keyword>
<dbReference type="Pfam" id="PF01266">
    <property type="entry name" value="DAO"/>
    <property type="match status" value="1"/>
</dbReference>
<dbReference type="InterPro" id="IPR006076">
    <property type="entry name" value="FAD-dep_OxRdtase"/>
</dbReference>
<proteinExistence type="inferred from homology"/>
<dbReference type="AlphaFoldDB" id="A0A371DNT6"/>
<dbReference type="InterPro" id="IPR050493">
    <property type="entry name" value="FAD-dep_Monooxygenase_BioMet"/>
</dbReference>
<keyword evidence="3" id="KW-0274">FAD</keyword>
<feature type="domain" description="FAD dependent oxidoreductase" evidence="7">
    <location>
        <begin position="13"/>
        <end position="43"/>
    </location>
</feature>
<evidence type="ECO:0000256" key="2">
    <source>
        <dbReference type="ARBA" id="ARBA00022630"/>
    </source>
</evidence>
<keyword evidence="6" id="KW-0812">Transmembrane</keyword>
<dbReference type="STRING" id="139420.A0A371DNT6"/>
<dbReference type="PANTHER" id="PTHR13789">
    <property type="entry name" value="MONOOXYGENASE"/>
    <property type="match status" value="1"/>
</dbReference>
<evidence type="ECO:0000259" key="8">
    <source>
        <dbReference type="Pfam" id="PF01494"/>
    </source>
</evidence>
<dbReference type="OrthoDB" id="5428495at2759"/>
<sequence length="480" mass="53641">MPFVFRDAELTLDFLVVGGGIAGLAVAYALSTAGHRVRVVEKFGLDRPSAGQRIPPNLSKILWQWIGPEELMKVSTRCVGSPFHQLTTGENIGYLHWKPAVMAEMGGDFLLMRHDDLIRILHKLAIQAGARVDFNTEVVAVQQGSEEKPAPSVTLANGEVIYADVLIGADGSKSLVRDVVLEEEDEAKPGPMTTYSGVVKAEDMVGDPELAPLVQSEELPQWPVWMGNFRFIFWHPVVRIRLEELRARINMCNKRARKEYAFTIFNCKVPTPEQAGKETWDELFPTEQALTEEDGTLCQKLVKLAGPRLIRSQLMSRRDIDDWVDSTERIVLIGDSAHPNYPGGTHTAAMAVEDGAVLGSLFSHLSSKEQIPAFLNAYQELRQRRCEMVNRAVFDNARMMCLPPGPEADARDQDMAAQATDWDDGMLKVQFEEISAIFLYDAGDDAEEWWINWGRFHDSGNNSKPSVATFDFGNVSVRYE</sequence>
<dbReference type="Gene3D" id="3.50.50.60">
    <property type="entry name" value="FAD/NAD(P)-binding domain"/>
    <property type="match status" value="1"/>
</dbReference>
<evidence type="ECO:0000256" key="6">
    <source>
        <dbReference type="SAM" id="Phobius"/>
    </source>
</evidence>
<keyword evidence="6" id="KW-0472">Membrane</keyword>
<keyword evidence="4" id="KW-0560">Oxidoreductase</keyword>
<evidence type="ECO:0000256" key="4">
    <source>
        <dbReference type="ARBA" id="ARBA00023002"/>
    </source>
</evidence>
<accession>A0A371DNT6</accession>
<dbReference type="GO" id="GO:0071949">
    <property type="term" value="F:FAD binding"/>
    <property type="evidence" value="ECO:0007669"/>
    <property type="project" value="InterPro"/>
</dbReference>
<gene>
    <name evidence="9" type="ORF">OH76DRAFT_1479217</name>
</gene>
<evidence type="ECO:0000256" key="3">
    <source>
        <dbReference type="ARBA" id="ARBA00022827"/>
    </source>
</evidence>
<keyword evidence="10" id="KW-1185">Reference proteome</keyword>
<keyword evidence="5" id="KW-0503">Monooxygenase</keyword>
<dbReference type="SUPFAM" id="SSF51905">
    <property type="entry name" value="FAD/NAD(P)-binding domain"/>
    <property type="match status" value="1"/>
</dbReference>
<dbReference type="GO" id="GO:0004497">
    <property type="term" value="F:monooxygenase activity"/>
    <property type="evidence" value="ECO:0007669"/>
    <property type="project" value="UniProtKB-KW"/>
</dbReference>
<dbReference type="InterPro" id="IPR036188">
    <property type="entry name" value="FAD/NAD-bd_sf"/>
</dbReference>
<evidence type="ECO:0000256" key="1">
    <source>
        <dbReference type="ARBA" id="ARBA00007992"/>
    </source>
</evidence>